<dbReference type="Pfam" id="PF16403">
    <property type="entry name" value="Bact_surface_Ig-like"/>
    <property type="match status" value="1"/>
</dbReference>
<keyword evidence="3" id="KW-1185">Reference proteome</keyword>
<evidence type="ECO:0000259" key="1">
    <source>
        <dbReference type="Pfam" id="PF16403"/>
    </source>
</evidence>
<dbReference type="Proteomes" id="UP000199438">
    <property type="component" value="Unassembled WGS sequence"/>
</dbReference>
<accession>A0A1I1MRX2</accession>
<protein>
    <recommendedName>
        <fullName evidence="1">Pesticidal crystal protein Cry22Aa Ig-like domain-containing protein</fullName>
    </recommendedName>
</protein>
<dbReference type="InterPro" id="IPR013783">
    <property type="entry name" value="Ig-like_fold"/>
</dbReference>
<dbReference type="AlphaFoldDB" id="A0A1I1MRX2"/>
<dbReference type="EMBL" id="FOKV01000011">
    <property type="protein sequence ID" value="SFC87866.1"/>
    <property type="molecule type" value="Genomic_DNA"/>
</dbReference>
<gene>
    <name evidence="2" type="ORF">SAMN04487907_11112</name>
</gene>
<sequence>MATATLFNSCSPEDPITSEVTYYPELNLLGDATVLVEQGTSFDDPGIEAIIQGESVEYETNGNVDTAIPGMYSLSYSVENEDGFAATVDRTIYVYENNGSIAGFWYGSSGNGSEFPVLITSTADPNVFNITDVLVGHYEYGVNYGPNYAVPSTITVNGDNISSPGGSNAFGVWTVDAPSISADKTTMNWGATLASQSFSLSGLRLDKVTP</sequence>
<name>A0A1I1MRX2_9FLAO</name>
<feature type="domain" description="Pesticidal crystal protein Cry22Aa Ig-like" evidence="1">
    <location>
        <begin position="27"/>
        <end position="94"/>
    </location>
</feature>
<dbReference type="RefSeq" id="WP_175487079.1">
    <property type="nucleotide sequence ID" value="NZ_FOKV01000011.1"/>
</dbReference>
<evidence type="ECO:0000313" key="2">
    <source>
        <dbReference type="EMBL" id="SFC87866.1"/>
    </source>
</evidence>
<reference evidence="3" key="1">
    <citation type="submission" date="2016-10" db="EMBL/GenBank/DDBJ databases">
        <authorList>
            <person name="Varghese N."/>
            <person name="Submissions S."/>
        </authorList>
    </citation>
    <scope>NUCLEOTIDE SEQUENCE [LARGE SCALE GENOMIC DNA]</scope>
    <source>
        <strain evidence="3">DSM 24499</strain>
    </source>
</reference>
<evidence type="ECO:0000313" key="3">
    <source>
        <dbReference type="Proteomes" id="UP000199438"/>
    </source>
</evidence>
<dbReference type="STRING" id="1334022.SAMN04487907_11112"/>
<organism evidence="2 3">
    <name type="scientific">Zunongwangia mangrovi</name>
    <dbReference type="NCBI Taxonomy" id="1334022"/>
    <lineage>
        <taxon>Bacteria</taxon>
        <taxon>Pseudomonadati</taxon>
        <taxon>Bacteroidota</taxon>
        <taxon>Flavobacteriia</taxon>
        <taxon>Flavobacteriales</taxon>
        <taxon>Flavobacteriaceae</taxon>
        <taxon>Zunongwangia</taxon>
    </lineage>
</organism>
<dbReference type="InterPro" id="IPR032179">
    <property type="entry name" value="Cry22Aa_Ig-like"/>
</dbReference>
<dbReference type="Gene3D" id="2.60.40.10">
    <property type="entry name" value="Immunoglobulins"/>
    <property type="match status" value="1"/>
</dbReference>
<proteinExistence type="predicted"/>